<dbReference type="InterPro" id="IPR029510">
    <property type="entry name" value="Ald_DH_CS_GLU"/>
</dbReference>
<feature type="domain" description="Aldehyde dehydrogenase" evidence="5">
    <location>
        <begin position="10"/>
        <end position="457"/>
    </location>
</feature>
<dbReference type="InterPro" id="IPR016161">
    <property type="entry name" value="Ald_DH/histidinol_DH"/>
</dbReference>
<dbReference type="EMBL" id="QJKF01000021">
    <property type="protein sequence ID" value="PXX55582.1"/>
    <property type="molecule type" value="Genomic_DNA"/>
</dbReference>
<dbReference type="Proteomes" id="UP000247569">
    <property type="component" value="Unassembled WGS sequence"/>
</dbReference>
<dbReference type="InterPro" id="IPR016163">
    <property type="entry name" value="Ald_DH_C"/>
</dbReference>
<dbReference type="Gene3D" id="3.40.605.10">
    <property type="entry name" value="Aldehyde Dehydrogenase, Chain A, domain 1"/>
    <property type="match status" value="1"/>
</dbReference>
<evidence type="ECO:0000313" key="6">
    <source>
        <dbReference type="EMBL" id="PXX55582.1"/>
    </source>
</evidence>
<dbReference type="InterPro" id="IPR016162">
    <property type="entry name" value="Ald_DH_N"/>
</dbReference>
<dbReference type="InterPro" id="IPR015590">
    <property type="entry name" value="Aldehyde_DH_dom"/>
</dbReference>
<dbReference type="OrthoDB" id="6882680at2"/>
<evidence type="ECO:0000313" key="7">
    <source>
        <dbReference type="Proteomes" id="UP000247569"/>
    </source>
</evidence>
<comment type="similarity">
    <text evidence="1 4">Belongs to the aldehyde dehydrogenase family.</text>
</comment>
<dbReference type="FunFam" id="3.40.605.10:FF:000007">
    <property type="entry name" value="NAD/NADP-dependent betaine aldehyde dehydrogenase"/>
    <property type="match status" value="1"/>
</dbReference>
<evidence type="ECO:0000259" key="5">
    <source>
        <dbReference type="Pfam" id="PF00171"/>
    </source>
</evidence>
<dbReference type="PANTHER" id="PTHR42991:SF1">
    <property type="entry name" value="ALDEHYDE DEHYDROGENASE"/>
    <property type="match status" value="1"/>
</dbReference>
<keyword evidence="2 4" id="KW-0560">Oxidoreductase</keyword>
<protein>
    <submittedName>
        <fullName evidence="6">Aldehyde dehydrogenase (NAD+)/aldehyde dehydrogenase</fullName>
    </submittedName>
</protein>
<evidence type="ECO:0000256" key="4">
    <source>
        <dbReference type="RuleBase" id="RU003345"/>
    </source>
</evidence>
<dbReference type="RefSeq" id="WP_040742312.1">
    <property type="nucleotide sequence ID" value="NZ_QJKF01000021.1"/>
</dbReference>
<dbReference type="Pfam" id="PF00171">
    <property type="entry name" value="Aldedh"/>
    <property type="match status" value="1"/>
</dbReference>
<dbReference type="SUPFAM" id="SSF53720">
    <property type="entry name" value="ALDH-like"/>
    <property type="match status" value="1"/>
</dbReference>
<dbReference type="PANTHER" id="PTHR42991">
    <property type="entry name" value="ALDEHYDE DEHYDROGENASE"/>
    <property type="match status" value="1"/>
</dbReference>
<keyword evidence="7" id="KW-1185">Reference proteome</keyword>
<evidence type="ECO:0000256" key="3">
    <source>
        <dbReference type="PROSITE-ProRule" id="PRU10007"/>
    </source>
</evidence>
<name>A0A318JUH5_9NOCA</name>
<reference evidence="6 7" key="1">
    <citation type="submission" date="2018-05" db="EMBL/GenBank/DDBJ databases">
        <title>Genomic Encyclopedia of Type Strains, Phase IV (KMG-IV): sequencing the most valuable type-strain genomes for metagenomic binning, comparative biology and taxonomic classification.</title>
        <authorList>
            <person name="Goeker M."/>
        </authorList>
    </citation>
    <scope>NUCLEOTIDE SEQUENCE [LARGE SCALE GENOMIC DNA]</scope>
    <source>
        <strain evidence="6 7">DSM 44704</strain>
    </source>
</reference>
<dbReference type="InterPro" id="IPR051020">
    <property type="entry name" value="ALDH-related_metabolic_enz"/>
</dbReference>
<dbReference type="GO" id="GO:0008911">
    <property type="term" value="F:lactaldehyde dehydrogenase (NAD+) activity"/>
    <property type="evidence" value="ECO:0007669"/>
    <property type="project" value="TreeGrafter"/>
</dbReference>
<evidence type="ECO:0000256" key="1">
    <source>
        <dbReference type="ARBA" id="ARBA00009986"/>
    </source>
</evidence>
<dbReference type="AlphaFoldDB" id="A0A318JUH5"/>
<evidence type="ECO:0000256" key="2">
    <source>
        <dbReference type="ARBA" id="ARBA00023002"/>
    </source>
</evidence>
<comment type="caution">
    <text evidence="6">The sequence shown here is derived from an EMBL/GenBank/DDBJ whole genome shotgun (WGS) entry which is preliminary data.</text>
</comment>
<organism evidence="6 7">
    <name type="scientific">Nocardia tenerifensis</name>
    <dbReference type="NCBI Taxonomy" id="228006"/>
    <lineage>
        <taxon>Bacteria</taxon>
        <taxon>Bacillati</taxon>
        <taxon>Actinomycetota</taxon>
        <taxon>Actinomycetes</taxon>
        <taxon>Mycobacteriales</taxon>
        <taxon>Nocardiaceae</taxon>
        <taxon>Nocardia</taxon>
    </lineage>
</organism>
<gene>
    <name evidence="6" type="ORF">DFR70_12151</name>
</gene>
<dbReference type="Gene3D" id="3.40.309.10">
    <property type="entry name" value="Aldehyde Dehydrogenase, Chain A, domain 2"/>
    <property type="match status" value="1"/>
</dbReference>
<accession>A0A318JUH5</accession>
<sequence>MFRDGALQPSSDDIAVRSPWTGETVGRVARDTAAQLDEAVRGVRAAWRPPRPDRRAAILHAAARLIRERSDALAELISRESGVCLAETRKETERAATNLVVAAGEAERLRGENIPVPGHDRLALTVFEPIGIVAAITPFNRPLNQVVVKIAPAVAAGCAVVLKPSEKTPLTALAFAEILLEAGLPPEHLVVTTGEPGVIGAAIAGHPEIDMVTFTGSASTGRAVARAAAGKKVLLELGGNDPLIVLPDADLALAMQLVGQGAFATAGQSCRGIKRVIVVGDVADELVAGVVEAARGKRAGDPLDPATDVGPLISEDAAVVVERRIAGAVAANAKLLHGGDRRGPLITPAVLDHVPADAELVVEETFGPVAPVIRVADTAEAIRVANGTRYGLQAGVVTSNVAAFTSIAEALRVGAVNLNAGPHFDSPHIPFGGVKSSGLGREGISYSIREMSTVKTVTLPYPFAG</sequence>
<dbReference type="PROSITE" id="PS00687">
    <property type="entry name" value="ALDEHYDE_DEHYDR_GLU"/>
    <property type="match status" value="1"/>
</dbReference>
<feature type="active site" evidence="3">
    <location>
        <position position="236"/>
    </location>
</feature>
<proteinExistence type="inferred from homology"/>